<gene>
    <name evidence="2" type="ORF">PN36_23580</name>
</gene>
<evidence type="ECO:0000313" key="3">
    <source>
        <dbReference type="Proteomes" id="UP000030428"/>
    </source>
</evidence>
<evidence type="ECO:0000313" key="2">
    <source>
        <dbReference type="EMBL" id="KHD09044.1"/>
    </source>
</evidence>
<dbReference type="AlphaFoldDB" id="A0A0A6PFK2"/>
<dbReference type="InterPro" id="IPR027417">
    <property type="entry name" value="P-loop_NTPase"/>
</dbReference>
<dbReference type="InterPro" id="IPR041685">
    <property type="entry name" value="AAA_GajA/Old/RecF-like"/>
</dbReference>
<accession>A0A0A6PFK2</accession>
<comment type="caution">
    <text evidence="2">The sequence shown here is derived from an EMBL/GenBank/DDBJ whole genome shotgun (WGS) entry which is preliminary data.</text>
</comment>
<dbReference type="Pfam" id="PF13175">
    <property type="entry name" value="AAA_15"/>
    <property type="match status" value="1"/>
</dbReference>
<evidence type="ECO:0000259" key="1">
    <source>
        <dbReference type="Pfam" id="PF13175"/>
    </source>
</evidence>
<dbReference type="Proteomes" id="UP000030428">
    <property type="component" value="Unassembled WGS sequence"/>
</dbReference>
<feature type="domain" description="Endonuclease GajA/Old nuclease/RecF-like AAA" evidence="1">
    <location>
        <begin position="3"/>
        <end position="77"/>
    </location>
</feature>
<dbReference type="Gene3D" id="3.40.50.300">
    <property type="entry name" value="P-loop containing nucleotide triphosphate hydrolases"/>
    <property type="match status" value="1"/>
</dbReference>
<sequence length="102" mass="11856">MKMINSLYIKNYKLFKELRIDSLAQVNLIIGKNNVGKTSLLEALMLYSDDKNIVRNIFNVLRIIKRNANLSSQHYLEMLTTLFHTLDEAIFIGANEEKGYFI</sequence>
<name>A0A0A6PFK2_9GAMM</name>
<proteinExistence type="predicted"/>
<reference evidence="2 3" key="1">
    <citation type="journal article" date="2016" name="Front. Microbiol.">
        <title>Single-Cell (Meta-)Genomics of a Dimorphic Candidatus Thiomargarita nelsonii Reveals Genomic Plasticity.</title>
        <authorList>
            <person name="Flood B.E."/>
            <person name="Fliss P."/>
            <person name="Jones D.S."/>
            <person name="Dick G.J."/>
            <person name="Jain S."/>
            <person name="Kaster A.K."/>
            <person name="Winkel M."/>
            <person name="Mussmann M."/>
            <person name="Bailey J."/>
        </authorList>
    </citation>
    <scope>NUCLEOTIDE SEQUENCE [LARGE SCALE GENOMIC DNA]</scope>
    <source>
        <strain evidence="2">Hydrate Ridge</strain>
    </source>
</reference>
<keyword evidence="3" id="KW-1185">Reference proteome</keyword>
<dbReference type="EMBL" id="JSZA02000116">
    <property type="protein sequence ID" value="KHD09044.1"/>
    <property type="molecule type" value="Genomic_DNA"/>
</dbReference>
<organism evidence="2 3">
    <name type="scientific">Candidatus Thiomargarita nelsonii</name>
    <dbReference type="NCBI Taxonomy" id="1003181"/>
    <lineage>
        <taxon>Bacteria</taxon>
        <taxon>Pseudomonadati</taxon>
        <taxon>Pseudomonadota</taxon>
        <taxon>Gammaproteobacteria</taxon>
        <taxon>Thiotrichales</taxon>
        <taxon>Thiotrichaceae</taxon>
        <taxon>Thiomargarita</taxon>
    </lineage>
</organism>
<dbReference type="SUPFAM" id="SSF52540">
    <property type="entry name" value="P-loop containing nucleoside triphosphate hydrolases"/>
    <property type="match status" value="1"/>
</dbReference>
<protein>
    <recommendedName>
        <fullName evidence="1">Endonuclease GajA/Old nuclease/RecF-like AAA domain-containing protein</fullName>
    </recommendedName>
</protein>